<dbReference type="Gene3D" id="3.40.50.300">
    <property type="entry name" value="P-loop containing nucleotide triphosphate hydrolases"/>
    <property type="match status" value="1"/>
</dbReference>
<evidence type="ECO:0000256" key="2">
    <source>
        <dbReference type="ARBA" id="ARBA00007599"/>
    </source>
</evidence>
<evidence type="ECO:0000256" key="5">
    <source>
        <dbReference type="ARBA" id="ARBA00022694"/>
    </source>
</evidence>
<dbReference type="RefSeq" id="WP_182206701.1">
    <property type="nucleotide sequence ID" value="NZ_JACGLT010000019.1"/>
</dbReference>
<dbReference type="Proteomes" id="UP000541857">
    <property type="component" value="Unassembled WGS sequence"/>
</dbReference>
<keyword evidence="6" id="KW-0479">Metal-binding</keyword>
<dbReference type="EMBL" id="JACGLT010000019">
    <property type="protein sequence ID" value="MBA6154425.1"/>
    <property type="molecule type" value="Genomic_DNA"/>
</dbReference>
<dbReference type="InterPro" id="IPR027417">
    <property type="entry name" value="P-loop_NTPase"/>
</dbReference>
<dbReference type="GO" id="GO:0005524">
    <property type="term" value="F:ATP binding"/>
    <property type="evidence" value="ECO:0007669"/>
    <property type="project" value="UniProtKB-KW"/>
</dbReference>
<keyword evidence="4" id="KW-0963">Cytoplasm</keyword>
<sequence>MTFKYSVEEIESVASAILQETTSKTLLFYGDMGVGKTTLIKALSQQLGSTMNVSSPTFSIVNEYEINDGLIYHFDLYRIKDEEEALNFGIEEFLFNDQWIFIEWPEKLGNLLPEIFNTIEIKLNLDGTRSLKLCTNTNLTKQKAKKQKIN</sequence>
<dbReference type="GO" id="GO:0016740">
    <property type="term" value="F:transferase activity"/>
    <property type="evidence" value="ECO:0007669"/>
    <property type="project" value="UniProtKB-KW"/>
</dbReference>
<keyword evidence="9" id="KW-0460">Magnesium</keyword>
<dbReference type="AlphaFoldDB" id="A0A7W2M825"/>
<dbReference type="PANTHER" id="PTHR33540">
    <property type="entry name" value="TRNA THREONYLCARBAMOYLADENOSINE BIOSYNTHESIS PROTEIN TSAE"/>
    <property type="match status" value="1"/>
</dbReference>
<proteinExistence type="inferred from homology"/>
<dbReference type="SUPFAM" id="SSF52540">
    <property type="entry name" value="P-loop containing nucleoside triphosphate hydrolases"/>
    <property type="match status" value="1"/>
</dbReference>
<evidence type="ECO:0000256" key="9">
    <source>
        <dbReference type="ARBA" id="ARBA00022842"/>
    </source>
</evidence>
<dbReference type="PANTHER" id="PTHR33540:SF2">
    <property type="entry name" value="TRNA THREONYLCARBAMOYLADENOSINE BIOSYNTHESIS PROTEIN TSAE"/>
    <property type="match status" value="1"/>
</dbReference>
<gene>
    <name evidence="11" type="primary">tsaE</name>
    <name evidence="11" type="ORF">H3Z82_16990</name>
</gene>
<organism evidence="11 12">
    <name type="scientific">Gelidibacter maritimus</name>
    <dbReference type="NCBI Taxonomy" id="2761487"/>
    <lineage>
        <taxon>Bacteria</taxon>
        <taxon>Pseudomonadati</taxon>
        <taxon>Bacteroidota</taxon>
        <taxon>Flavobacteriia</taxon>
        <taxon>Flavobacteriales</taxon>
        <taxon>Flavobacteriaceae</taxon>
        <taxon>Gelidibacter</taxon>
    </lineage>
</organism>
<evidence type="ECO:0000313" key="12">
    <source>
        <dbReference type="Proteomes" id="UP000541857"/>
    </source>
</evidence>
<evidence type="ECO:0000256" key="4">
    <source>
        <dbReference type="ARBA" id="ARBA00022490"/>
    </source>
</evidence>
<keyword evidence="12" id="KW-1185">Reference proteome</keyword>
<dbReference type="GO" id="GO:0002949">
    <property type="term" value="P:tRNA threonylcarbamoyladenosine modification"/>
    <property type="evidence" value="ECO:0007669"/>
    <property type="project" value="InterPro"/>
</dbReference>
<protein>
    <recommendedName>
        <fullName evidence="3">tRNA threonylcarbamoyladenosine biosynthesis protein TsaE</fullName>
    </recommendedName>
    <alternativeName>
        <fullName evidence="10">t(6)A37 threonylcarbamoyladenosine biosynthesis protein TsaE</fullName>
    </alternativeName>
</protein>
<keyword evidence="8" id="KW-0067">ATP-binding</keyword>
<dbReference type="InterPro" id="IPR003442">
    <property type="entry name" value="T6A_TsaE"/>
</dbReference>
<comment type="similarity">
    <text evidence="2">Belongs to the TsaE family.</text>
</comment>
<evidence type="ECO:0000256" key="3">
    <source>
        <dbReference type="ARBA" id="ARBA00019010"/>
    </source>
</evidence>
<accession>A0A7W2M825</accession>
<dbReference type="Pfam" id="PF02367">
    <property type="entry name" value="TsaE"/>
    <property type="match status" value="1"/>
</dbReference>
<dbReference type="GO" id="GO:0005737">
    <property type="term" value="C:cytoplasm"/>
    <property type="evidence" value="ECO:0007669"/>
    <property type="project" value="UniProtKB-SubCell"/>
</dbReference>
<comment type="caution">
    <text evidence="11">The sequence shown here is derived from an EMBL/GenBank/DDBJ whole genome shotgun (WGS) entry which is preliminary data.</text>
</comment>
<keyword evidence="7" id="KW-0547">Nucleotide-binding</keyword>
<keyword evidence="5" id="KW-0819">tRNA processing</keyword>
<evidence type="ECO:0000256" key="10">
    <source>
        <dbReference type="ARBA" id="ARBA00032441"/>
    </source>
</evidence>
<evidence type="ECO:0000256" key="8">
    <source>
        <dbReference type="ARBA" id="ARBA00022840"/>
    </source>
</evidence>
<evidence type="ECO:0000313" key="11">
    <source>
        <dbReference type="EMBL" id="MBA6154425.1"/>
    </source>
</evidence>
<dbReference type="GO" id="GO:0046872">
    <property type="term" value="F:metal ion binding"/>
    <property type="evidence" value="ECO:0007669"/>
    <property type="project" value="UniProtKB-KW"/>
</dbReference>
<dbReference type="NCBIfam" id="TIGR00150">
    <property type="entry name" value="T6A_YjeE"/>
    <property type="match status" value="1"/>
</dbReference>
<evidence type="ECO:0000256" key="7">
    <source>
        <dbReference type="ARBA" id="ARBA00022741"/>
    </source>
</evidence>
<name>A0A7W2M825_9FLAO</name>
<keyword evidence="11" id="KW-0808">Transferase</keyword>
<evidence type="ECO:0000256" key="6">
    <source>
        <dbReference type="ARBA" id="ARBA00022723"/>
    </source>
</evidence>
<reference evidence="11 12" key="1">
    <citation type="submission" date="2020-07" db="EMBL/GenBank/DDBJ databases">
        <title>Bacterium isolated from marine sediment.</title>
        <authorList>
            <person name="Shang D."/>
        </authorList>
    </citation>
    <scope>NUCLEOTIDE SEQUENCE [LARGE SCALE GENOMIC DNA]</scope>
    <source>
        <strain evidence="11 12">F6074</strain>
    </source>
</reference>
<comment type="subcellular location">
    <subcellularLocation>
        <location evidence="1">Cytoplasm</location>
    </subcellularLocation>
</comment>
<evidence type="ECO:0000256" key="1">
    <source>
        <dbReference type="ARBA" id="ARBA00004496"/>
    </source>
</evidence>